<dbReference type="AlphaFoldDB" id="X0WJC3"/>
<gene>
    <name evidence="2" type="ORF">S01H1_51464</name>
</gene>
<dbReference type="GO" id="GO:0000287">
    <property type="term" value="F:magnesium ion binding"/>
    <property type="evidence" value="ECO:0007669"/>
    <property type="project" value="InterPro"/>
</dbReference>
<dbReference type="GO" id="GO:0016984">
    <property type="term" value="F:ribulose-bisphosphate carboxylase activity"/>
    <property type="evidence" value="ECO:0007669"/>
    <property type="project" value="InterPro"/>
</dbReference>
<sequence>SEKTVGLVRIAFPVVNIWDTKYSTIYSSEILHIVAGAVQFDFPKNIDIKLVDISISEEIISAFPGPAFGPEGLRKIAQYGSGVSFGTIGKPKTGLTADEYALVIAEAAKNPLFLFVKDDENYGVWYKDCPLDERVKKVNKAIKKANEIRRKGEIIYAPHIGNSVQNLKENIDIALDNGATAIMFSEIHGRGGVRLARDYMIKTKTEVPIYGHNGGITPLTRVIYREILDMFARLDGIDIRQTGPVGTHKLPLLKPYGREW</sequence>
<evidence type="ECO:0000259" key="1">
    <source>
        <dbReference type="Pfam" id="PF00016"/>
    </source>
</evidence>
<dbReference type="SUPFAM" id="SSF51649">
    <property type="entry name" value="RuBisCo, C-terminal domain"/>
    <property type="match status" value="1"/>
</dbReference>
<organism evidence="2">
    <name type="scientific">marine sediment metagenome</name>
    <dbReference type="NCBI Taxonomy" id="412755"/>
    <lineage>
        <taxon>unclassified sequences</taxon>
        <taxon>metagenomes</taxon>
        <taxon>ecological metagenomes</taxon>
    </lineage>
</organism>
<reference evidence="2" key="1">
    <citation type="journal article" date="2014" name="Front. Microbiol.">
        <title>High frequency of phylogenetically diverse reductive dehalogenase-homologous genes in deep subseafloor sedimentary metagenomes.</title>
        <authorList>
            <person name="Kawai M."/>
            <person name="Futagami T."/>
            <person name="Toyoda A."/>
            <person name="Takaki Y."/>
            <person name="Nishi S."/>
            <person name="Hori S."/>
            <person name="Arai W."/>
            <person name="Tsubouchi T."/>
            <person name="Morono Y."/>
            <person name="Uchiyama I."/>
            <person name="Ito T."/>
            <person name="Fujiyama A."/>
            <person name="Inagaki F."/>
            <person name="Takami H."/>
        </authorList>
    </citation>
    <scope>NUCLEOTIDE SEQUENCE</scope>
    <source>
        <strain evidence="2">Expedition CK06-06</strain>
    </source>
</reference>
<feature type="non-terminal residue" evidence="2">
    <location>
        <position position="1"/>
    </location>
</feature>
<name>X0WJC3_9ZZZZ</name>
<feature type="domain" description="Ribulose bisphosphate carboxylase large subunit C-terminal" evidence="1">
    <location>
        <begin position="75"/>
        <end position="250"/>
    </location>
</feature>
<comment type="caution">
    <text evidence="2">The sequence shown here is derived from an EMBL/GenBank/DDBJ whole genome shotgun (WGS) entry which is preliminary data.</text>
</comment>
<dbReference type="EMBL" id="BARS01033206">
    <property type="protein sequence ID" value="GAG23332.1"/>
    <property type="molecule type" value="Genomic_DNA"/>
</dbReference>
<dbReference type="InterPro" id="IPR000685">
    <property type="entry name" value="RuBisCO_lsu_C"/>
</dbReference>
<dbReference type="Pfam" id="PF00016">
    <property type="entry name" value="RuBisCO_large"/>
    <property type="match status" value="1"/>
</dbReference>
<accession>X0WJC3</accession>
<dbReference type="InterPro" id="IPR036376">
    <property type="entry name" value="RuBisCO_lsu_C_sf"/>
</dbReference>
<proteinExistence type="predicted"/>
<feature type="non-terminal residue" evidence="2">
    <location>
        <position position="260"/>
    </location>
</feature>
<protein>
    <recommendedName>
        <fullName evidence="1">Ribulose bisphosphate carboxylase large subunit C-terminal domain-containing protein</fullName>
    </recommendedName>
</protein>
<evidence type="ECO:0000313" key="2">
    <source>
        <dbReference type="EMBL" id="GAG23332.1"/>
    </source>
</evidence>
<dbReference type="Gene3D" id="3.20.20.110">
    <property type="entry name" value="Ribulose bisphosphate carboxylase, large subunit, C-terminal domain"/>
    <property type="match status" value="1"/>
</dbReference>